<keyword evidence="1" id="KW-0812">Transmembrane</keyword>
<keyword evidence="1" id="KW-1133">Transmembrane helix</keyword>
<proteinExistence type="predicted"/>
<gene>
    <name evidence="2" type="ORF">MM415B02924_0010</name>
</gene>
<evidence type="ECO:0000256" key="1">
    <source>
        <dbReference type="SAM" id="Phobius"/>
    </source>
</evidence>
<accession>A0A6M3L306</accession>
<organism evidence="2">
    <name type="scientific">viral metagenome</name>
    <dbReference type="NCBI Taxonomy" id="1070528"/>
    <lineage>
        <taxon>unclassified sequences</taxon>
        <taxon>metagenomes</taxon>
        <taxon>organismal metagenomes</taxon>
    </lineage>
</organism>
<sequence length="58" mass="6476">MKKYIFGVFRKGNLLFMIGQPITCSDSVAALIVGILDLAKDSLIKGDYFAADYWRLTS</sequence>
<name>A0A6M3L306_9ZZZZ</name>
<evidence type="ECO:0000313" key="2">
    <source>
        <dbReference type="EMBL" id="QJA87658.1"/>
    </source>
</evidence>
<dbReference type="AlphaFoldDB" id="A0A6M3L306"/>
<protein>
    <submittedName>
        <fullName evidence="2">Uncharacterized protein</fullName>
    </submittedName>
</protein>
<keyword evidence="1" id="KW-0472">Membrane</keyword>
<reference evidence="2" key="1">
    <citation type="submission" date="2020-03" db="EMBL/GenBank/DDBJ databases">
        <title>The deep terrestrial virosphere.</title>
        <authorList>
            <person name="Holmfeldt K."/>
            <person name="Nilsson E."/>
            <person name="Simone D."/>
            <person name="Lopez-Fernandez M."/>
            <person name="Wu X."/>
            <person name="de Brujin I."/>
            <person name="Lundin D."/>
            <person name="Andersson A."/>
            <person name="Bertilsson S."/>
            <person name="Dopson M."/>
        </authorList>
    </citation>
    <scope>NUCLEOTIDE SEQUENCE</scope>
    <source>
        <strain evidence="2">MM415B02924</strain>
    </source>
</reference>
<dbReference type="EMBL" id="MT142724">
    <property type="protein sequence ID" value="QJA87658.1"/>
    <property type="molecule type" value="Genomic_DNA"/>
</dbReference>
<feature type="transmembrane region" description="Helical" evidence="1">
    <location>
        <begin position="12"/>
        <end position="36"/>
    </location>
</feature>